<dbReference type="Proteomes" id="UP001172102">
    <property type="component" value="Unassembled WGS sequence"/>
</dbReference>
<sequence length="164" mass="17991">MQARHNLPCGAPPLPNVEEALRLPWNGVAELSTHPQAHFICSRSYKDISHVPRMHDLHLASATVPRPPSRFPNTHFKPRTKTLKKMGASSNPILYPPGKPIFCPRWVPIAALVFAWTCIGFALGQLSIGPPAALWMVVSTLPGVIFIQVRVSALVVCVFDVLSC</sequence>
<keyword evidence="1" id="KW-0472">Membrane</keyword>
<keyword evidence="3" id="KW-1185">Reference proteome</keyword>
<proteinExistence type="predicted"/>
<evidence type="ECO:0000256" key="1">
    <source>
        <dbReference type="SAM" id="Phobius"/>
    </source>
</evidence>
<protein>
    <submittedName>
        <fullName evidence="2">Uncharacterized protein</fullName>
    </submittedName>
</protein>
<accession>A0AA40BB28</accession>
<evidence type="ECO:0000313" key="2">
    <source>
        <dbReference type="EMBL" id="KAK0730733.1"/>
    </source>
</evidence>
<reference evidence="2" key="1">
    <citation type="submission" date="2023-06" db="EMBL/GenBank/DDBJ databases">
        <title>Genome-scale phylogeny and comparative genomics of the fungal order Sordariales.</title>
        <authorList>
            <consortium name="Lawrence Berkeley National Laboratory"/>
            <person name="Hensen N."/>
            <person name="Bonometti L."/>
            <person name="Westerberg I."/>
            <person name="Brannstrom I.O."/>
            <person name="Guillou S."/>
            <person name="Cros-Aarteil S."/>
            <person name="Calhoun S."/>
            <person name="Haridas S."/>
            <person name="Kuo A."/>
            <person name="Mondo S."/>
            <person name="Pangilinan J."/>
            <person name="Riley R."/>
            <person name="Labutti K."/>
            <person name="Andreopoulos B."/>
            <person name="Lipzen A."/>
            <person name="Chen C."/>
            <person name="Yanf M."/>
            <person name="Daum C."/>
            <person name="Ng V."/>
            <person name="Clum A."/>
            <person name="Steindorff A."/>
            <person name="Ohm R."/>
            <person name="Martin F."/>
            <person name="Silar P."/>
            <person name="Natvig D."/>
            <person name="Lalanne C."/>
            <person name="Gautier V."/>
            <person name="Ament-Velasquez S.L."/>
            <person name="Kruys A."/>
            <person name="Hutchinson M.I."/>
            <person name="Powell A.J."/>
            <person name="Barry K."/>
            <person name="Miller A.N."/>
            <person name="Grigoriev I.V."/>
            <person name="Debuchy R."/>
            <person name="Gladieux P."/>
            <person name="Thoren M.H."/>
            <person name="Johannesson H."/>
        </authorList>
    </citation>
    <scope>NUCLEOTIDE SEQUENCE</scope>
    <source>
        <strain evidence="2">SMH4607-1</strain>
    </source>
</reference>
<dbReference type="EMBL" id="JAUKUA010000001">
    <property type="protein sequence ID" value="KAK0730733.1"/>
    <property type="molecule type" value="Genomic_DNA"/>
</dbReference>
<dbReference type="AlphaFoldDB" id="A0AA40BB28"/>
<keyword evidence="1" id="KW-1133">Transmembrane helix</keyword>
<feature type="transmembrane region" description="Helical" evidence="1">
    <location>
        <begin position="134"/>
        <end position="162"/>
    </location>
</feature>
<name>A0AA40BB28_9PEZI</name>
<comment type="caution">
    <text evidence="2">The sequence shown here is derived from an EMBL/GenBank/DDBJ whole genome shotgun (WGS) entry which is preliminary data.</text>
</comment>
<organism evidence="2 3">
    <name type="scientific">Lasiosphaeris hirsuta</name>
    <dbReference type="NCBI Taxonomy" id="260670"/>
    <lineage>
        <taxon>Eukaryota</taxon>
        <taxon>Fungi</taxon>
        <taxon>Dikarya</taxon>
        <taxon>Ascomycota</taxon>
        <taxon>Pezizomycotina</taxon>
        <taxon>Sordariomycetes</taxon>
        <taxon>Sordariomycetidae</taxon>
        <taxon>Sordariales</taxon>
        <taxon>Lasiosphaeriaceae</taxon>
        <taxon>Lasiosphaeris</taxon>
    </lineage>
</organism>
<evidence type="ECO:0000313" key="3">
    <source>
        <dbReference type="Proteomes" id="UP001172102"/>
    </source>
</evidence>
<gene>
    <name evidence="2" type="ORF">B0H67DRAFT_562707</name>
</gene>
<keyword evidence="1" id="KW-0812">Transmembrane</keyword>
<feature type="transmembrane region" description="Helical" evidence="1">
    <location>
        <begin position="106"/>
        <end position="128"/>
    </location>
</feature>